<keyword evidence="2" id="KW-1185">Reference proteome</keyword>
<comment type="caution">
    <text evidence="1">The sequence shown here is derived from an EMBL/GenBank/DDBJ whole genome shotgun (WGS) entry which is preliminary data.</text>
</comment>
<organism evidence="1 2">
    <name type="scientific">Zalerion maritima</name>
    <dbReference type="NCBI Taxonomy" id="339359"/>
    <lineage>
        <taxon>Eukaryota</taxon>
        <taxon>Fungi</taxon>
        <taxon>Dikarya</taxon>
        <taxon>Ascomycota</taxon>
        <taxon>Pezizomycotina</taxon>
        <taxon>Sordariomycetes</taxon>
        <taxon>Lulworthiomycetidae</taxon>
        <taxon>Lulworthiales</taxon>
        <taxon>Lulworthiaceae</taxon>
        <taxon>Zalerion</taxon>
    </lineage>
</organism>
<reference evidence="1" key="1">
    <citation type="submission" date="2022-07" db="EMBL/GenBank/DDBJ databases">
        <title>Draft genome sequence of Zalerion maritima ATCC 34329, a (micro)plastics degrading marine fungus.</title>
        <authorList>
            <person name="Paco A."/>
            <person name="Goncalves M.F.M."/>
            <person name="Rocha-Santos T.A.P."/>
            <person name="Alves A."/>
        </authorList>
    </citation>
    <scope>NUCLEOTIDE SEQUENCE</scope>
    <source>
        <strain evidence="1">ATCC 34329</strain>
    </source>
</reference>
<sequence>MVHGPGTWFLARSFPRLNVLNVITFEKKILKCQLVRQELFCTTRTSTKSFTDQLMAEHAPTHQPSGQGKDRLNCNKQLPVDAALITVSCRLDPTRRKGEFGFGLRTDSLQCEYACADGNFREHFLLSVFSCIRNYAKLR</sequence>
<evidence type="ECO:0000313" key="2">
    <source>
        <dbReference type="Proteomes" id="UP001201980"/>
    </source>
</evidence>
<dbReference type="Proteomes" id="UP001201980">
    <property type="component" value="Unassembled WGS sequence"/>
</dbReference>
<accession>A0AAD5RVL5</accession>
<dbReference type="EMBL" id="JAKWBI020000048">
    <property type="protein sequence ID" value="KAJ2904658.1"/>
    <property type="molecule type" value="Genomic_DNA"/>
</dbReference>
<dbReference type="AlphaFoldDB" id="A0AAD5RVL5"/>
<name>A0AAD5RVL5_9PEZI</name>
<evidence type="ECO:0000313" key="1">
    <source>
        <dbReference type="EMBL" id="KAJ2904658.1"/>
    </source>
</evidence>
<gene>
    <name evidence="1" type="ORF">MKZ38_007494</name>
</gene>
<protein>
    <submittedName>
        <fullName evidence="1">Uncharacterized protein</fullName>
    </submittedName>
</protein>
<proteinExistence type="predicted"/>